<evidence type="ECO:0000313" key="7">
    <source>
        <dbReference type="EMBL" id="KAF9479262.1"/>
    </source>
</evidence>
<feature type="domain" description="Helicase ATP-binding" evidence="6">
    <location>
        <begin position="41"/>
        <end position="202"/>
    </location>
</feature>
<keyword evidence="3" id="KW-0413">Isomerase</keyword>
<keyword evidence="2" id="KW-0238">DNA-binding</keyword>
<evidence type="ECO:0000256" key="3">
    <source>
        <dbReference type="ARBA" id="ARBA00023235"/>
    </source>
</evidence>
<dbReference type="PANTHER" id="PTHR13710">
    <property type="entry name" value="DNA HELICASE RECQ FAMILY MEMBER"/>
    <property type="match status" value="1"/>
</dbReference>
<comment type="catalytic activity">
    <reaction evidence="4">
        <text>Couples ATP hydrolysis with the unwinding of duplex DNA by translocating in the 3'-5' direction.</text>
        <dbReference type="EC" id="5.6.2.4"/>
    </reaction>
</comment>
<dbReference type="EC" id="5.6.2.4" evidence="5"/>
<evidence type="ECO:0000256" key="2">
    <source>
        <dbReference type="ARBA" id="ARBA00023125"/>
    </source>
</evidence>
<dbReference type="GO" id="GO:0005524">
    <property type="term" value="F:ATP binding"/>
    <property type="evidence" value="ECO:0007669"/>
    <property type="project" value="InterPro"/>
</dbReference>
<gene>
    <name evidence="7" type="ORF">BDN70DRAFT_921320</name>
</gene>
<reference evidence="7" key="1">
    <citation type="submission" date="2020-11" db="EMBL/GenBank/DDBJ databases">
        <authorList>
            <consortium name="DOE Joint Genome Institute"/>
            <person name="Ahrendt S."/>
            <person name="Riley R."/>
            <person name="Andreopoulos W."/>
            <person name="Labutti K."/>
            <person name="Pangilinan J."/>
            <person name="Ruiz-Duenas F.J."/>
            <person name="Barrasa J.M."/>
            <person name="Sanchez-Garcia M."/>
            <person name="Camarero S."/>
            <person name="Miyauchi S."/>
            <person name="Serrano A."/>
            <person name="Linde D."/>
            <person name="Babiker R."/>
            <person name="Drula E."/>
            <person name="Ayuso-Fernandez I."/>
            <person name="Pacheco R."/>
            <person name="Padilla G."/>
            <person name="Ferreira P."/>
            <person name="Barriuso J."/>
            <person name="Kellner H."/>
            <person name="Castanera R."/>
            <person name="Alfaro M."/>
            <person name="Ramirez L."/>
            <person name="Pisabarro A.G."/>
            <person name="Kuo A."/>
            <person name="Tritt A."/>
            <person name="Lipzen A."/>
            <person name="He G."/>
            <person name="Yan M."/>
            <person name="Ng V."/>
            <person name="Cullen D."/>
            <person name="Martin F."/>
            <person name="Rosso M.-N."/>
            <person name="Henrissat B."/>
            <person name="Hibbett D."/>
            <person name="Martinez A.T."/>
            <person name="Grigoriev I.V."/>
        </authorList>
    </citation>
    <scope>NUCLEOTIDE SEQUENCE</scope>
    <source>
        <strain evidence="7">CIRM-BRFM 674</strain>
    </source>
</reference>
<dbReference type="GO" id="GO:0043138">
    <property type="term" value="F:3'-5' DNA helicase activity"/>
    <property type="evidence" value="ECO:0007669"/>
    <property type="project" value="UniProtKB-EC"/>
</dbReference>
<evidence type="ECO:0000259" key="6">
    <source>
        <dbReference type="PROSITE" id="PS51192"/>
    </source>
</evidence>
<proteinExistence type="inferred from homology"/>
<keyword evidence="7" id="KW-0378">Hydrolase</keyword>
<accession>A0A9P5Z0P2</accession>
<sequence length="202" mass="22680">MSANVTFSWNSVEGRTEIAAIIEANVPQWRTGARQAQIESWSHTLAGIDVILIASTGWGKTTAFFIPIFILHHLLKNPHPRIPKHRASHPVALVVTPLIELGNAHAIEITEFGMAAVSLTAEHLRSASLEGRDLVKEVLQCRWPVVLLSAERLLSPDVDKILRDENFRRNLVLLGIDEAHVLDPWGKDFRQAYRQIGLLRNR</sequence>
<dbReference type="EMBL" id="MU155216">
    <property type="protein sequence ID" value="KAF9479262.1"/>
    <property type="molecule type" value="Genomic_DNA"/>
</dbReference>
<evidence type="ECO:0000256" key="4">
    <source>
        <dbReference type="ARBA" id="ARBA00034617"/>
    </source>
</evidence>
<dbReference type="InterPro" id="IPR027417">
    <property type="entry name" value="P-loop_NTPase"/>
</dbReference>
<dbReference type="GO" id="GO:0005694">
    <property type="term" value="C:chromosome"/>
    <property type="evidence" value="ECO:0007669"/>
    <property type="project" value="TreeGrafter"/>
</dbReference>
<dbReference type="AlphaFoldDB" id="A0A9P5Z0P2"/>
<dbReference type="Pfam" id="PF00270">
    <property type="entry name" value="DEAD"/>
    <property type="match status" value="1"/>
</dbReference>
<dbReference type="SUPFAM" id="SSF52540">
    <property type="entry name" value="P-loop containing nucleoside triphosphate hydrolases"/>
    <property type="match status" value="1"/>
</dbReference>
<dbReference type="InterPro" id="IPR014001">
    <property type="entry name" value="Helicase_ATP-bd"/>
</dbReference>
<dbReference type="InterPro" id="IPR011545">
    <property type="entry name" value="DEAD/DEAH_box_helicase_dom"/>
</dbReference>
<evidence type="ECO:0000313" key="8">
    <source>
        <dbReference type="Proteomes" id="UP000807469"/>
    </source>
</evidence>
<comment type="similarity">
    <text evidence="1">Belongs to the helicase family. RecQ subfamily.</text>
</comment>
<keyword evidence="8" id="KW-1185">Reference proteome</keyword>
<evidence type="ECO:0000256" key="5">
    <source>
        <dbReference type="ARBA" id="ARBA00034808"/>
    </source>
</evidence>
<name>A0A9P5Z0P2_9AGAR</name>
<organism evidence="7 8">
    <name type="scientific">Pholiota conissans</name>
    <dbReference type="NCBI Taxonomy" id="109636"/>
    <lineage>
        <taxon>Eukaryota</taxon>
        <taxon>Fungi</taxon>
        <taxon>Dikarya</taxon>
        <taxon>Basidiomycota</taxon>
        <taxon>Agaricomycotina</taxon>
        <taxon>Agaricomycetes</taxon>
        <taxon>Agaricomycetidae</taxon>
        <taxon>Agaricales</taxon>
        <taxon>Agaricineae</taxon>
        <taxon>Strophariaceae</taxon>
        <taxon>Pholiota</taxon>
    </lineage>
</organism>
<evidence type="ECO:0000256" key="1">
    <source>
        <dbReference type="ARBA" id="ARBA00005446"/>
    </source>
</evidence>
<dbReference type="GO" id="GO:0016787">
    <property type="term" value="F:hydrolase activity"/>
    <property type="evidence" value="ECO:0007669"/>
    <property type="project" value="UniProtKB-KW"/>
</dbReference>
<dbReference type="GO" id="GO:0009378">
    <property type="term" value="F:four-way junction helicase activity"/>
    <property type="evidence" value="ECO:0007669"/>
    <property type="project" value="TreeGrafter"/>
</dbReference>
<dbReference type="GO" id="GO:0003677">
    <property type="term" value="F:DNA binding"/>
    <property type="evidence" value="ECO:0007669"/>
    <property type="project" value="UniProtKB-KW"/>
</dbReference>
<feature type="non-terminal residue" evidence="7">
    <location>
        <position position="202"/>
    </location>
</feature>
<comment type="caution">
    <text evidence="7">The sequence shown here is derived from an EMBL/GenBank/DDBJ whole genome shotgun (WGS) entry which is preliminary data.</text>
</comment>
<dbReference type="OrthoDB" id="3260945at2759"/>
<protein>
    <recommendedName>
        <fullName evidence="5">DNA 3'-5' helicase</fullName>
        <ecNumber evidence="5">5.6.2.4</ecNumber>
    </recommendedName>
</protein>
<dbReference type="Gene3D" id="3.40.50.300">
    <property type="entry name" value="P-loop containing nucleotide triphosphate hydrolases"/>
    <property type="match status" value="1"/>
</dbReference>
<dbReference type="GO" id="GO:0005737">
    <property type="term" value="C:cytoplasm"/>
    <property type="evidence" value="ECO:0007669"/>
    <property type="project" value="TreeGrafter"/>
</dbReference>
<dbReference type="GO" id="GO:0000724">
    <property type="term" value="P:double-strand break repair via homologous recombination"/>
    <property type="evidence" value="ECO:0007669"/>
    <property type="project" value="TreeGrafter"/>
</dbReference>
<dbReference type="Proteomes" id="UP000807469">
    <property type="component" value="Unassembled WGS sequence"/>
</dbReference>
<dbReference type="PANTHER" id="PTHR13710:SF105">
    <property type="entry name" value="ATP-DEPENDENT DNA HELICASE Q1"/>
    <property type="match status" value="1"/>
</dbReference>
<dbReference type="PROSITE" id="PS51192">
    <property type="entry name" value="HELICASE_ATP_BIND_1"/>
    <property type="match status" value="1"/>
</dbReference>